<accession>A0A9D4JQ82</accession>
<evidence type="ECO:0000313" key="7">
    <source>
        <dbReference type="EMBL" id="KAH3820505.1"/>
    </source>
</evidence>
<dbReference type="GO" id="GO:0000793">
    <property type="term" value="C:condensed chromosome"/>
    <property type="evidence" value="ECO:0007669"/>
    <property type="project" value="TreeGrafter"/>
</dbReference>
<dbReference type="PANTHER" id="PTHR32086:SF0">
    <property type="entry name" value="FANCONI ANEMIA GROUP D2 PROTEIN"/>
    <property type="match status" value="1"/>
</dbReference>
<comment type="similarity">
    <text evidence="5">Belongs to the Fanconi anemia protein FANCD2 family.</text>
</comment>
<keyword evidence="8" id="KW-1185">Reference proteome</keyword>
<comment type="subcellular location">
    <subcellularLocation>
        <location evidence="1">Nucleus</location>
    </subcellularLocation>
</comment>
<dbReference type="AlphaFoldDB" id="A0A9D4JQ82"/>
<dbReference type="Pfam" id="PF14631">
    <property type="entry name" value="FancD2"/>
    <property type="match status" value="1"/>
</dbReference>
<dbReference type="GO" id="GO:0031573">
    <property type="term" value="P:mitotic intra-S DNA damage checkpoint signaling"/>
    <property type="evidence" value="ECO:0007669"/>
    <property type="project" value="TreeGrafter"/>
</dbReference>
<reference evidence="7" key="1">
    <citation type="journal article" date="2019" name="bioRxiv">
        <title>The Genome of the Zebra Mussel, Dreissena polymorpha: A Resource for Invasive Species Research.</title>
        <authorList>
            <person name="McCartney M.A."/>
            <person name="Auch B."/>
            <person name="Kono T."/>
            <person name="Mallez S."/>
            <person name="Zhang Y."/>
            <person name="Obille A."/>
            <person name="Becker A."/>
            <person name="Abrahante J.E."/>
            <person name="Garbe J."/>
            <person name="Badalamenti J.P."/>
            <person name="Herman A."/>
            <person name="Mangelson H."/>
            <person name="Liachko I."/>
            <person name="Sullivan S."/>
            <person name="Sone E.D."/>
            <person name="Koren S."/>
            <person name="Silverstein K.A.T."/>
            <person name="Beckman K.B."/>
            <person name="Gohl D.M."/>
        </authorList>
    </citation>
    <scope>NUCLEOTIDE SEQUENCE</scope>
    <source>
        <strain evidence="7">Duluth1</strain>
        <tissue evidence="7">Whole animal</tissue>
    </source>
</reference>
<feature type="region of interest" description="Disordered" evidence="6">
    <location>
        <begin position="184"/>
        <end position="238"/>
    </location>
</feature>
<name>A0A9D4JQ82_DREPO</name>
<keyword evidence="4" id="KW-0539">Nucleus</keyword>
<evidence type="ECO:0000256" key="1">
    <source>
        <dbReference type="ARBA" id="ARBA00004123"/>
    </source>
</evidence>
<proteinExistence type="inferred from homology"/>
<dbReference type="Proteomes" id="UP000828390">
    <property type="component" value="Unassembled WGS sequence"/>
</dbReference>
<evidence type="ECO:0000256" key="5">
    <source>
        <dbReference type="ARBA" id="ARBA00093456"/>
    </source>
</evidence>
<feature type="compositionally biased region" description="Acidic residues" evidence="6">
    <location>
        <begin position="193"/>
        <end position="214"/>
    </location>
</feature>
<reference evidence="7" key="2">
    <citation type="submission" date="2020-11" db="EMBL/GenBank/DDBJ databases">
        <authorList>
            <person name="McCartney M.A."/>
            <person name="Auch B."/>
            <person name="Kono T."/>
            <person name="Mallez S."/>
            <person name="Becker A."/>
            <person name="Gohl D.M."/>
            <person name="Silverstein K.A.T."/>
            <person name="Koren S."/>
            <person name="Bechman K.B."/>
            <person name="Herman A."/>
            <person name="Abrahante J.E."/>
            <person name="Garbe J."/>
        </authorList>
    </citation>
    <scope>NUCLEOTIDE SEQUENCE</scope>
    <source>
        <strain evidence="7">Duluth1</strain>
        <tissue evidence="7">Whole animal</tissue>
    </source>
</reference>
<evidence type="ECO:0000256" key="4">
    <source>
        <dbReference type="ARBA" id="ARBA00023242"/>
    </source>
</evidence>
<dbReference type="GO" id="GO:0036297">
    <property type="term" value="P:interstrand cross-link repair"/>
    <property type="evidence" value="ECO:0007669"/>
    <property type="project" value="TreeGrafter"/>
</dbReference>
<evidence type="ECO:0000256" key="6">
    <source>
        <dbReference type="SAM" id="MobiDB-lite"/>
    </source>
</evidence>
<dbReference type="PANTHER" id="PTHR32086">
    <property type="entry name" value="FANCONI ANEMIA GROUP D2 PROTEIN"/>
    <property type="match status" value="1"/>
</dbReference>
<gene>
    <name evidence="7" type="ORF">DPMN_122251</name>
</gene>
<dbReference type="EMBL" id="JAIWYP010000005">
    <property type="protein sequence ID" value="KAH3820505.1"/>
    <property type="molecule type" value="Genomic_DNA"/>
</dbReference>
<dbReference type="InterPro" id="IPR029448">
    <property type="entry name" value="FANCD2"/>
</dbReference>
<evidence type="ECO:0000313" key="8">
    <source>
        <dbReference type="Proteomes" id="UP000828390"/>
    </source>
</evidence>
<evidence type="ECO:0000256" key="2">
    <source>
        <dbReference type="ARBA" id="ARBA00022499"/>
    </source>
</evidence>
<dbReference type="GO" id="GO:0070182">
    <property type="term" value="F:DNA polymerase binding"/>
    <property type="evidence" value="ECO:0007669"/>
    <property type="project" value="TreeGrafter"/>
</dbReference>
<dbReference type="GO" id="GO:1990918">
    <property type="term" value="P:double-strand break repair involved in meiotic recombination"/>
    <property type="evidence" value="ECO:0007669"/>
    <property type="project" value="TreeGrafter"/>
</dbReference>
<organism evidence="7 8">
    <name type="scientific">Dreissena polymorpha</name>
    <name type="common">Zebra mussel</name>
    <name type="synonym">Mytilus polymorpha</name>
    <dbReference type="NCBI Taxonomy" id="45954"/>
    <lineage>
        <taxon>Eukaryota</taxon>
        <taxon>Metazoa</taxon>
        <taxon>Spiralia</taxon>
        <taxon>Lophotrochozoa</taxon>
        <taxon>Mollusca</taxon>
        <taxon>Bivalvia</taxon>
        <taxon>Autobranchia</taxon>
        <taxon>Heteroconchia</taxon>
        <taxon>Euheterodonta</taxon>
        <taxon>Imparidentia</taxon>
        <taxon>Neoheterodontei</taxon>
        <taxon>Myida</taxon>
        <taxon>Dreissenoidea</taxon>
        <taxon>Dreissenidae</taxon>
        <taxon>Dreissena</taxon>
    </lineage>
</organism>
<sequence length="238" mass="26758">MRLLINKGESNCTGDNNAIVSGYACSSEAFNRFGKTTQLYKSWMDRLLCWNVSVRILHILVNLIKTFDSRGCLGTCIKYGRFFVEAFLRQGMPLLDKMFKNHKQDITGLLKNLQQSTRFLHHMCGHSKIIKDIALTNQVPMMKRTLEVFVFRVKAMLTVNKCLEAFWMGNLKNKDLHGEEIMSQSVAASEAGGDSEGEALPEEEEELSDVELDNESTASNETGDNDVTDPEGSLSQAY</sequence>
<keyword evidence="2" id="KW-1017">Isopeptide bond</keyword>
<keyword evidence="3" id="KW-0832">Ubl conjugation</keyword>
<dbReference type="GO" id="GO:0005634">
    <property type="term" value="C:nucleus"/>
    <property type="evidence" value="ECO:0007669"/>
    <property type="project" value="UniProtKB-SubCell"/>
</dbReference>
<protein>
    <submittedName>
        <fullName evidence="7">Uncharacterized protein</fullName>
    </submittedName>
</protein>
<comment type="caution">
    <text evidence="7">The sequence shown here is derived from an EMBL/GenBank/DDBJ whole genome shotgun (WGS) entry which is preliminary data.</text>
</comment>
<dbReference type="GO" id="GO:0007129">
    <property type="term" value="P:homologous chromosome pairing at meiosis"/>
    <property type="evidence" value="ECO:0007669"/>
    <property type="project" value="TreeGrafter"/>
</dbReference>
<evidence type="ECO:0000256" key="3">
    <source>
        <dbReference type="ARBA" id="ARBA00022843"/>
    </source>
</evidence>